<feature type="compositionally biased region" description="Polar residues" evidence="2">
    <location>
        <begin position="96"/>
        <end position="107"/>
    </location>
</feature>
<feature type="compositionally biased region" description="Polar residues" evidence="2">
    <location>
        <begin position="125"/>
        <end position="134"/>
    </location>
</feature>
<protein>
    <submittedName>
        <fullName evidence="3">Uncharacterized protein</fullName>
    </submittedName>
</protein>
<evidence type="ECO:0000256" key="2">
    <source>
        <dbReference type="SAM" id="MobiDB-lite"/>
    </source>
</evidence>
<reference evidence="3 4" key="1">
    <citation type="submission" date="2024-01" db="EMBL/GenBank/DDBJ databases">
        <authorList>
            <person name="Allen C."/>
            <person name="Tagirdzhanova G."/>
        </authorList>
    </citation>
    <scope>NUCLEOTIDE SEQUENCE [LARGE SCALE GENOMIC DNA]</scope>
</reference>
<keyword evidence="1" id="KW-0175">Coiled coil</keyword>
<feature type="region of interest" description="Disordered" evidence="2">
    <location>
        <begin position="96"/>
        <end position="176"/>
    </location>
</feature>
<feature type="compositionally biased region" description="Polar residues" evidence="2">
    <location>
        <begin position="8"/>
        <end position="21"/>
    </location>
</feature>
<comment type="caution">
    <text evidence="3">The sequence shown here is derived from an EMBL/GenBank/DDBJ whole genome shotgun (WGS) entry which is preliminary data.</text>
</comment>
<feature type="compositionally biased region" description="Low complexity" evidence="2">
    <location>
        <begin position="108"/>
        <end position="123"/>
    </location>
</feature>
<feature type="coiled-coil region" evidence="1">
    <location>
        <begin position="24"/>
        <end position="72"/>
    </location>
</feature>
<feature type="compositionally biased region" description="Basic and acidic residues" evidence="2">
    <location>
        <begin position="138"/>
        <end position="147"/>
    </location>
</feature>
<sequence>MMGRFGKPSSSNLRNNSITGVQSVDQLTNRVQQLEMRVRELSQQLDEQTNRSEVLQTEVNRLEQAKADHQIRHAMRVSDLEHRIMVMKQQLWVATNSEESTSPSTARPVSVSSTSIPSSAAPSGRSISPQSRASASLEAERTRRGELESQVAVLRTQLNDERRRQATRDREHRTQTAQLTEKLTKKDLDITSKEADLRRIAALLTDQSNVSLQRTSRLERQVAEEAARRQQVVDSHEAQKAAQARELEELRLQKNIESGQRMAAERRVQHLREEVARRGQQLEYFQQRLLRTAEFRVVKTPFEQEEKEAVVAEAASLSTPPSSPPPVTVAEVSAAAEASTSPAADSPLIPTIVTSPTSEPVEICS</sequence>
<name>A0ABP0CBB6_9PEZI</name>
<dbReference type="Proteomes" id="UP001642482">
    <property type="component" value="Unassembled WGS sequence"/>
</dbReference>
<evidence type="ECO:0000256" key="1">
    <source>
        <dbReference type="SAM" id="Coils"/>
    </source>
</evidence>
<proteinExistence type="predicted"/>
<gene>
    <name evidence="3" type="ORF">SEUCBS140593_007204</name>
</gene>
<evidence type="ECO:0000313" key="3">
    <source>
        <dbReference type="EMBL" id="CAK7229314.1"/>
    </source>
</evidence>
<feature type="region of interest" description="Disordered" evidence="2">
    <location>
        <begin position="1"/>
        <end position="21"/>
    </location>
</feature>
<evidence type="ECO:0000313" key="4">
    <source>
        <dbReference type="Proteomes" id="UP001642482"/>
    </source>
</evidence>
<organism evidence="3 4">
    <name type="scientific">Sporothrix eucalyptigena</name>
    <dbReference type="NCBI Taxonomy" id="1812306"/>
    <lineage>
        <taxon>Eukaryota</taxon>
        <taxon>Fungi</taxon>
        <taxon>Dikarya</taxon>
        <taxon>Ascomycota</taxon>
        <taxon>Pezizomycotina</taxon>
        <taxon>Sordariomycetes</taxon>
        <taxon>Sordariomycetidae</taxon>
        <taxon>Ophiostomatales</taxon>
        <taxon>Ophiostomataceae</taxon>
        <taxon>Sporothrix</taxon>
    </lineage>
</organism>
<feature type="compositionally biased region" description="Low complexity" evidence="2">
    <location>
        <begin position="328"/>
        <end position="347"/>
    </location>
</feature>
<dbReference type="EMBL" id="CAWUHD010000085">
    <property type="protein sequence ID" value="CAK7229314.1"/>
    <property type="molecule type" value="Genomic_DNA"/>
</dbReference>
<feature type="compositionally biased region" description="Basic and acidic residues" evidence="2">
    <location>
        <begin position="158"/>
        <end position="174"/>
    </location>
</feature>
<keyword evidence="4" id="KW-1185">Reference proteome</keyword>
<feature type="region of interest" description="Disordered" evidence="2">
    <location>
        <begin position="313"/>
        <end position="365"/>
    </location>
</feature>
<accession>A0ABP0CBB6</accession>